<gene>
    <name evidence="2" type="ORF">DY000_02064076</name>
</gene>
<dbReference type="Proteomes" id="UP000266723">
    <property type="component" value="Unassembled WGS sequence"/>
</dbReference>
<organism evidence="2 3">
    <name type="scientific">Brassica cretica</name>
    <name type="common">Mustard</name>
    <dbReference type="NCBI Taxonomy" id="69181"/>
    <lineage>
        <taxon>Eukaryota</taxon>
        <taxon>Viridiplantae</taxon>
        <taxon>Streptophyta</taxon>
        <taxon>Embryophyta</taxon>
        <taxon>Tracheophyta</taxon>
        <taxon>Spermatophyta</taxon>
        <taxon>Magnoliopsida</taxon>
        <taxon>eudicotyledons</taxon>
        <taxon>Gunneridae</taxon>
        <taxon>Pentapetalae</taxon>
        <taxon>rosids</taxon>
        <taxon>malvids</taxon>
        <taxon>Brassicales</taxon>
        <taxon>Brassicaceae</taxon>
        <taxon>Brassiceae</taxon>
        <taxon>Brassica</taxon>
    </lineage>
</organism>
<sequence>MGPSFFGYVKGMFNGRCGDEPDHGVAAVAYGSSKGIDYFRVKNSRGTRMKREILDGLHEFHGLHNLGP</sequence>
<feature type="domain" description="Peptidase C1A papain C-terminal" evidence="1">
    <location>
        <begin position="4"/>
        <end position="48"/>
    </location>
</feature>
<accession>A0ABQ7ASN0</accession>
<evidence type="ECO:0000259" key="1">
    <source>
        <dbReference type="Pfam" id="PF00112"/>
    </source>
</evidence>
<dbReference type="EMBL" id="QGKV02001556">
    <property type="protein sequence ID" value="KAF3516969.1"/>
    <property type="molecule type" value="Genomic_DNA"/>
</dbReference>
<protein>
    <recommendedName>
        <fullName evidence="1">Peptidase C1A papain C-terminal domain-containing protein</fullName>
    </recommendedName>
</protein>
<evidence type="ECO:0000313" key="2">
    <source>
        <dbReference type="EMBL" id="KAF3516969.1"/>
    </source>
</evidence>
<dbReference type="Pfam" id="PF00112">
    <property type="entry name" value="Peptidase_C1"/>
    <property type="match status" value="1"/>
</dbReference>
<proteinExistence type="predicted"/>
<comment type="caution">
    <text evidence="2">The sequence shown here is derived from an EMBL/GenBank/DDBJ whole genome shotgun (WGS) entry which is preliminary data.</text>
</comment>
<evidence type="ECO:0000313" key="3">
    <source>
        <dbReference type="Proteomes" id="UP000266723"/>
    </source>
</evidence>
<dbReference type="InterPro" id="IPR038765">
    <property type="entry name" value="Papain-like_cys_pep_sf"/>
</dbReference>
<dbReference type="SUPFAM" id="SSF54001">
    <property type="entry name" value="Cysteine proteinases"/>
    <property type="match status" value="1"/>
</dbReference>
<dbReference type="InterPro" id="IPR000668">
    <property type="entry name" value="Peptidase_C1A_C"/>
</dbReference>
<dbReference type="Gene3D" id="3.90.70.10">
    <property type="entry name" value="Cysteine proteinases"/>
    <property type="match status" value="1"/>
</dbReference>
<reference evidence="2 3" key="1">
    <citation type="journal article" date="2020" name="BMC Genomics">
        <title>Intraspecific diversification of the crop wild relative Brassica cretica Lam. using demographic model selection.</title>
        <authorList>
            <person name="Kioukis A."/>
            <person name="Michalopoulou V.A."/>
            <person name="Briers L."/>
            <person name="Pirintsos S."/>
            <person name="Studholme D.J."/>
            <person name="Pavlidis P."/>
            <person name="Sarris P.F."/>
        </authorList>
    </citation>
    <scope>NUCLEOTIDE SEQUENCE [LARGE SCALE GENOMIC DNA]</scope>
    <source>
        <strain evidence="3">cv. PFS-1207/04</strain>
    </source>
</reference>
<name>A0ABQ7ASN0_BRACR</name>
<keyword evidence="3" id="KW-1185">Reference proteome</keyword>